<dbReference type="InterPro" id="IPR013783">
    <property type="entry name" value="Ig-like_fold"/>
</dbReference>
<evidence type="ECO:0000256" key="3">
    <source>
        <dbReference type="SAM" id="SignalP"/>
    </source>
</evidence>
<dbReference type="InterPro" id="IPR035986">
    <property type="entry name" value="PKD_dom_sf"/>
</dbReference>
<dbReference type="InterPro" id="IPR006652">
    <property type="entry name" value="Kelch_1"/>
</dbReference>
<feature type="signal peptide" evidence="3">
    <location>
        <begin position="1"/>
        <end position="18"/>
    </location>
</feature>
<gene>
    <name evidence="4" type="ORF">GTZ93_07050</name>
</gene>
<dbReference type="SMART" id="SM00612">
    <property type="entry name" value="Kelch"/>
    <property type="match status" value="6"/>
</dbReference>
<dbReference type="SUPFAM" id="SSF117281">
    <property type="entry name" value="Kelch motif"/>
    <property type="match status" value="2"/>
</dbReference>
<evidence type="ECO:0000313" key="4">
    <source>
        <dbReference type="EMBL" id="NBC39586.1"/>
    </source>
</evidence>
<proteinExistence type="predicted"/>
<dbReference type="AlphaFoldDB" id="A0A7X5BNS7"/>
<evidence type="ECO:0000313" key="5">
    <source>
        <dbReference type="Proteomes" id="UP000537825"/>
    </source>
</evidence>
<dbReference type="PROSITE" id="PS51257">
    <property type="entry name" value="PROKAR_LIPOPROTEIN"/>
    <property type="match status" value="1"/>
</dbReference>
<dbReference type="Gene3D" id="2.60.40.10">
    <property type="entry name" value="Immunoglobulins"/>
    <property type="match status" value="2"/>
</dbReference>
<evidence type="ECO:0000256" key="1">
    <source>
        <dbReference type="ARBA" id="ARBA00022441"/>
    </source>
</evidence>
<accession>A0A7X5BNS7</accession>
<dbReference type="Pfam" id="PF05345">
    <property type="entry name" value="He_PIG"/>
    <property type="match status" value="1"/>
</dbReference>
<dbReference type="Pfam" id="PF17963">
    <property type="entry name" value="Big_9"/>
    <property type="match status" value="1"/>
</dbReference>
<dbReference type="InterPro" id="IPR015915">
    <property type="entry name" value="Kelch-typ_b-propeller"/>
</dbReference>
<evidence type="ECO:0000256" key="2">
    <source>
        <dbReference type="ARBA" id="ARBA00022737"/>
    </source>
</evidence>
<keyword evidence="3" id="KW-0732">Signal</keyword>
<dbReference type="RefSeq" id="WP_139919302.1">
    <property type="nucleotide sequence ID" value="NZ_CBCSLE010000012.1"/>
</dbReference>
<dbReference type="InterPro" id="IPR037293">
    <property type="entry name" value="Gal_Oxidase_central_sf"/>
</dbReference>
<dbReference type="Gene3D" id="2.130.10.80">
    <property type="entry name" value="Galactose oxidase/kelch, beta-propeller"/>
    <property type="match status" value="5"/>
</dbReference>
<comment type="caution">
    <text evidence="4">The sequence shown here is derived from an EMBL/GenBank/DDBJ whole genome shotgun (WGS) entry which is preliminary data.</text>
</comment>
<organism evidence="4 5">
    <name type="scientific">Corallococcus exiguus</name>
    <dbReference type="NCBI Taxonomy" id="83462"/>
    <lineage>
        <taxon>Bacteria</taxon>
        <taxon>Pseudomonadati</taxon>
        <taxon>Myxococcota</taxon>
        <taxon>Myxococcia</taxon>
        <taxon>Myxococcales</taxon>
        <taxon>Cystobacterineae</taxon>
        <taxon>Myxococcaceae</taxon>
        <taxon>Corallococcus</taxon>
    </lineage>
</organism>
<feature type="chain" id="PRO_5030781543" evidence="3">
    <location>
        <begin position="19"/>
        <end position="761"/>
    </location>
</feature>
<keyword evidence="2" id="KW-0677">Repeat</keyword>
<dbReference type="PANTHER" id="PTHR46344">
    <property type="entry name" value="OS02G0202900 PROTEIN"/>
    <property type="match status" value="1"/>
</dbReference>
<protein>
    <submittedName>
        <fullName evidence="4">Kelch-like protein</fullName>
    </submittedName>
</protein>
<dbReference type="CDD" id="cd00146">
    <property type="entry name" value="PKD"/>
    <property type="match status" value="1"/>
</dbReference>
<dbReference type="Proteomes" id="UP000537825">
    <property type="component" value="Unassembled WGS sequence"/>
</dbReference>
<dbReference type="Pfam" id="PF01344">
    <property type="entry name" value="Kelch_1"/>
    <property type="match status" value="5"/>
</dbReference>
<name>A0A7X5BNS7_9BACT</name>
<dbReference type="SUPFAM" id="SSF49299">
    <property type="entry name" value="PKD domain"/>
    <property type="match status" value="2"/>
</dbReference>
<sequence length="761" mass="77709">MKMAFTPLVLALAVSLLAGCSDSSKDTGSVRFAVSANQALAPDIIYVLVTSSGPDIPAVTVELTATNGVWGGIIGNIPAGSSRTFLAQAFDFSGNLAYEGTATGVTINANQSTLVAITLQQLNPPPPFDNEAPVIDSLVASSTSVAVGGTIALTATAHDPNPGDTLSYAWNATAGSFSDTSAAATSWTAPASTGLATLILTVTDSRGLASSVSLAVNVTADGEGEAELSISFNSFPVVTALSASPTSLAVGETTSVSASASDPDGDSLSYAWSASCAGTWAQASSSAAQFTPSALPAGACNNCRLTVTVTDGRGGQNTGTVALCVSDTPPANHFPPAIIRSYRSSDTASSGQEFTYEVNAIDPEGSALTFSWEATAGWLELPLSDPFRSRVTWTAPSCASAPPSITVTVTNAFNLTDTQTFTATGLPACSGSWALTDSLAGPRADQRAALLPNGKVLVVGGLASDVDYLATAELYDPALGTWSNTGAMAEGRWQFTATLLPDGRVLAVGGLNSSGFLATAELYDPATGTWSPTGTMAEPRSSQTATLLPDGRVLVAGGSDVPGAPPTAELYDPATGTWSYTGSMAEWRRNHTATLLPDGRVLVAGGFTTSIGSTRTAELYDPATGTWSNTGSMTEARALQTATLLPDGRVLVTGGVDEFDSSLATAELYDPATGTWSPIAPMLERRALHTATLMPGGRVLVVGGRFPQLYDPATSTWIPAGTMVVPRSDQSATLLPDGQVLIAGGWGGSLGYLSTAELYTP</sequence>
<keyword evidence="1" id="KW-0880">Kelch repeat</keyword>
<reference evidence="4 5" key="1">
    <citation type="submission" date="2020-01" db="EMBL/GenBank/DDBJ databases">
        <title>The draft genome sequence of Corallococcus exiguus DSM 14696.</title>
        <authorList>
            <person name="Zhang X."/>
            <person name="Zhu H."/>
        </authorList>
    </citation>
    <scope>NUCLEOTIDE SEQUENCE [LARGE SCALE GENOMIC DNA]</scope>
    <source>
        <strain evidence="4 5">DSM 14696</strain>
    </source>
</reference>
<dbReference type="PANTHER" id="PTHR46344:SF27">
    <property type="entry name" value="KELCH REPEAT SUPERFAMILY PROTEIN"/>
    <property type="match status" value="1"/>
</dbReference>
<dbReference type="EMBL" id="JAAAPK010000002">
    <property type="protein sequence ID" value="NBC39586.1"/>
    <property type="molecule type" value="Genomic_DNA"/>
</dbReference>
<keyword evidence="5" id="KW-1185">Reference proteome</keyword>